<gene>
    <name evidence="8" type="ORF">ACFOEV_07710</name>
</gene>
<feature type="transmembrane region" description="Helical" evidence="6">
    <location>
        <begin position="456"/>
        <end position="475"/>
    </location>
</feature>
<name>A0ABV7LLT0_9GAMM</name>
<dbReference type="PROSITE" id="PS50850">
    <property type="entry name" value="MFS"/>
    <property type="match status" value="1"/>
</dbReference>
<dbReference type="PANTHER" id="PTHR43124:SF3">
    <property type="entry name" value="CHLORAMPHENICOL EFFLUX PUMP RV0191"/>
    <property type="match status" value="1"/>
</dbReference>
<evidence type="ECO:0000256" key="1">
    <source>
        <dbReference type="ARBA" id="ARBA00004651"/>
    </source>
</evidence>
<feature type="transmembrane region" description="Helical" evidence="6">
    <location>
        <begin position="542"/>
        <end position="559"/>
    </location>
</feature>
<keyword evidence="4 6" id="KW-1133">Transmembrane helix</keyword>
<dbReference type="InterPro" id="IPR011701">
    <property type="entry name" value="MFS"/>
</dbReference>
<feature type="transmembrane region" description="Helical" evidence="6">
    <location>
        <begin position="375"/>
        <end position="397"/>
    </location>
</feature>
<dbReference type="InterPro" id="IPR050189">
    <property type="entry name" value="MFS_Efflux_Transporters"/>
</dbReference>
<protein>
    <submittedName>
        <fullName evidence="8">MFS transporter</fullName>
    </submittedName>
</protein>
<dbReference type="Gene3D" id="1.20.1250.20">
    <property type="entry name" value="MFS general substrate transporter like domains"/>
    <property type="match status" value="1"/>
</dbReference>
<keyword evidence="2" id="KW-1003">Cell membrane</keyword>
<evidence type="ECO:0000256" key="3">
    <source>
        <dbReference type="ARBA" id="ARBA00022692"/>
    </source>
</evidence>
<dbReference type="PANTHER" id="PTHR43124">
    <property type="entry name" value="PURINE EFFLUX PUMP PBUE"/>
    <property type="match status" value="1"/>
</dbReference>
<feature type="transmembrane region" description="Helical" evidence="6">
    <location>
        <begin position="253"/>
        <end position="272"/>
    </location>
</feature>
<evidence type="ECO:0000256" key="5">
    <source>
        <dbReference type="ARBA" id="ARBA00023136"/>
    </source>
</evidence>
<evidence type="ECO:0000256" key="2">
    <source>
        <dbReference type="ARBA" id="ARBA00022475"/>
    </source>
</evidence>
<feature type="transmembrane region" description="Helical" evidence="6">
    <location>
        <begin position="618"/>
        <end position="635"/>
    </location>
</feature>
<feature type="domain" description="Major facilitator superfamily (MFS) profile" evidence="7">
    <location>
        <begin position="245"/>
        <end position="639"/>
    </location>
</feature>
<accession>A0ABV7LLT0</accession>
<feature type="transmembrane region" description="Helical" evidence="6">
    <location>
        <begin position="589"/>
        <end position="606"/>
    </location>
</feature>
<comment type="caution">
    <text evidence="8">The sequence shown here is derived from an EMBL/GenBank/DDBJ whole genome shotgun (WGS) entry which is preliminary data.</text>
</comment>
<dbReference type="RefSeq" id="WP_386772553.1">
    <property type="nucleotide sequence ID" value="NZ_JBHRUG010000017.1"/>
</dbReference>
<dbReference type="InterPro" id="IPR036259">
    <property type="entry name" value="MFS_trans_sf"/>
</dbReference>
<feature type="transmembrane region" description="Helical" evidence="6">
    <location>
        <begin position="15"/>
        <end position="34"/>
    </location>
</feature>
<feature type="transmembrane region" description="Helical" evidence="6">
    <location>
        <begin position="341"/>
        <end position="363"/>
    </location>
</feature>
<dbReference type="EMBL" id="JBHRUG010000017">
    <property type="protein sequence ID" value="MFC3283487.1"/>
    <property type="molecule type" value="Genomic_DNA"/>
</dbReference>
<feature type="transmembrane region" description="Helical" evidence="6">
    <location>
        <begin position="284"/>
        <end position="304"/>
    </location>
</feature>
<comment type="subcellular location">
    <subcellularLocation>
        <location evidence="1">Cell membrane</location>
        <topology evidence="1">Multi-pass membrane protein</topology>
    </subcellularLocation>
</comment>
<dbReference type="Pfam" id="PF07690">
    <property type="entry name" value="MFS_1"/>
    <property type="match status" value="2"/>
</dbReference>
<dbReference type="InterPro" id="IPR020846">
    <property type="entry name" value="MFS_dom"/>
</dbReference>
<feature type="transmembrane region" description="Helical" evidence="6">
    <location>
        <begin position="516"/>
        <end position="536"/>
    </location>
</feature>
<feature type="transmembrane region" description="Helical" evidence="6">
    <location>
        <begin position="316"/>
        <end position="335"/>
    </location>
</feature>
<organism evidence="8 9">
    <name type="scientific">Litchfieldella rifensis</name>
    <dbReference type="NCBI Taxonomy" id="762643"/>
    <lineage>
        <taxon>Bacteria</taxon>
        <taxon>Pseudomonadati</taxon>
        <taxon>Pseudomonadota</taxon>
        <taxon>Gammaproteobacteria</taxon>
        <taxon>Oceanospirillales</taxon>
        <taxon>Halomonadaceae</taxon>
        <taxon>Litchfieldella</taxon>
    </lineage>
</organism>
<dbReference type="Proteomes" id="UP001595579">
    <property type="component" value="Unassembled WGS sequence"/>
</dbReference>
<evidence type="ECO:0000313" key="9">
    <source>
        <dbReference type="Proteomes" id="UP001595579"/>
    </source>
</evidence>
<proteinExistence type="predicted"/>
<keyword evidence="3 6" id="KW-0812">Transmembrane</keyword>
<evidence type="ECO:0000256" key="6">
    <source>
        <dbReference type="SAM" id="Phobius"/>
    </source>
</evidence>
<feature type="transmembrane region" description="Helical" evidence="6">
    <location>
        <begin position="403"/>
        <end position="425"/>
    </location>
</feature>
<evidence type="ECO:0000259" key="7">
    <source>
        <dbReference type="PROSITE" id="PS50850"/>
    </source>
</evidence>
<reference evidence="9" key="1">
    <citation type="journal article" date="2019" name="Int. J. Syst. Evol. Microbiol.">
        <title>The Global Catalogue of Microorganisms (GCM) 10K type strain sequencing project: providing services to taxonomists for standard genome sequencing and annotation.</title>
        <authorList>
            <consortium name="The Broad Institute Genomics Platform"/>
            <consortium name="The Broad Institute Genome Sequencing Center for Infectious Disease"/>
            <person name="Wu L."/>
            <person name="Ma J."/>
        </authorList>
    </citation>
    <scope>NUCLEOTIDE SEQUENCE [LARGE SCALE GENOMIC DNA]</scope>
    <source>
        <strain evidence="9">CECT 7698</strain>
    </source>
</reference>
<keyword evidence="5 6" id="KW-0472">Membrane</keyword>
<evidence type="ECO:0000313" key="8">
    <source>
        <dbReference type="EMBL" id="MFC3283487.1"/>
    </source>
</evidence>
<sequence length="651" mass="68788">MSRSVQPGRLSARRVILWAGLLLGLSLVLMAWTATRLFEADLKPEFESRSQLIGAIVREDLESALDLGLELGAIAGTEAYLDQVIAQFEEVERITLLDRAGTEVAVATRNTEAGPEPLIRPDLSADSVTHMILRRNTIIGELRIDLNPHVAETHLTDVFLDIGVIGLIAVLLSFELVIWVTAGAVGKPLDRVDTLLRQQVAGQFTHVIPPRDAGSLARIAWRLSDRAQDVAARQTAAVKRLGQAYFVDVRMPAFLFSLGTEISTAFMPIYAREAGGAEWLAGDLAATAPLVTYLLALAIIAPFGGTLTDRIAPRDLFLTCVPLTAAAMVGVGLSGGVLGIAFWHGVMALIYGVATVACLEYAIRTAPEDADAQAVGSFLFVLIAGAFCGSALGGVLADRMGPAPTFFVGAGLVFLSGLLGAGTLVRDVGKRTTASEQVSQEGHGWAVFANLRVPTLILGVAVPVNVGMSVFVWYLVPVILDDSGTRMANIGRVVMLYFLARMLGGPVASRLADGRIGRMPLLFAGMALAAVAFLSLSFWSGIYAMALSVVILGIGNAICDAPQYAEAIKLAETSDVHGARNRVLGTLRLVERLAAIAGLLACAMVVETVGYDQAVASLGWLMLAGLVVLAAGRLVPTRRAGEALKSKGDIS</sequence>
<keyword evidence="9" id="KW-1185">Reference proteome</keyword>
<evidence type="ECO:0000256" key="4">
    <source>
        <dbReference type="ARBA" id="ARBA00022989"/>
    </source>
</evidence>
<dbReference type="SUPFAM" id="SSF103473">
    <property type="entry name" value="MFS general substrate transporter"/>
    <property type="match status" value="1"/>
</dbReference>
<feature type="transmembrane region" description="Helical" evidence="6">
    <location>
        <begin position="158"/>
        <end position="182"/>
    </location>
</feature>
<feature type="transmembrane region" description="Helical" evidence="6">
    <location>
        <begin position="487"/>
        <end position="504"/>
    </location>
</feature>